<evidence type="ECO:0000313" key="2">
    <source>
        <dbReference type="Proteomes" id="UP000092574"/>
    </source>
</evidence>
<dbReference type="Gene3D" id="3.90.1200.10">
    <property type="match status" value="1"/>
</dbReference>
<dbReference type="EMBL" id="CP015405">
    <property type="protein sequence ID" value="ANU76665.1"/>
    <property type="molecule type" value="Genomic_DNA"/>
</dbReference>
<organism evidence="1 2">
    <name type="scientific">Blautia pseudococcoides</name>
    <dbReference type="NCBI Taxonomy" id="1796616"/>
    <lineage>
        <taxon>Bacteria</taxon>
        <taxon>Bacillati</taxon>
        <taxon>Bacillota</taxon>
        <taxon>Clostridia</taxon>
        <taxon>Lachnospirales</taxon>
        <taxon>Lachnospiraceae</taxon>
        <taxon>Blautia</taxon>
    </lineage>
</organism>
<dbReference type="Proteomes" id="UP000092574">
    <property type="component" value="Chromosome"/>
</dbReference>
<dbReference type="STRING" id="1796616.A4V09_13350"/>
<dbReference type="PANTHER" id="PTHR39179">
    <property type="entry name" value="SPORE COAT PROTEIN I"/>
    <property type="match status" value="1"/>
</dbReference>
<dbReference type="KEGG" id="byl:A4V09_13350"/>
<dbReference type="SUPFAM" id="SSF56112">
    <property type="entry name" value="Protein kinase-like (PK-like)"/>
    <property type="match status" value="1"/>
</dbReference>
<keyword evidence="2" id="KW-1185">Reference proteome</keyword>
<dbReference type="InterPro" id="IPR014255">
    <property type="entry name" value="Spore_coat_CotS"/>
</dbReference>
<sequence>MYDRGLSVLEQYGLEAKSTYRGRGALICDTQAGLVQIREYNGSPRKLGYQAKLLEIVSTRNQISVDSLLPNQEGAYVSTDKDNIPYVVKRWYEGRECDTQSMKDIKRSVTALASLHKTMKMPVQTHYVKEPLLMEYERKNRELRKIRKFVCQKRRKNDFELRYLDSIACYLWHAEEAQRRLNSSEYEDLRCRSLEAGDVCHGEYNQHNVLMLAQNTAVINFDRWHYDVQMEDLYQFMRKILEKHNWDLEMGRQMLLAYHEEKPLSVQELENLRIRFAYPEKYWKLANYYYSHSKAWISEKNLEKLEKLIAQHDNWMNFVENISV</sequence>
<reference evidence="1" key="1">
    <citation type="submission" date="2017-04" db="EMBL/GenBank/DDBJ databases">
        <title>Complete Genome Sequences of Twelve Strains of a Stable Defined Moderately Diverse Mouse Microbiota 2 (sDMDMm2).</title>
        <authorList>
            <person name="Uchimura Y."/>
            <person name="Wyss M."/>
            <person name="Brugiroux S."/>
            <person name="Limenitakis J.P."/>
            <person name="Stecher B."/>
            <person name="McCoy K.D."/>
            <person name="Macpherson A.J."/>
        </authorList>
    </citation>
    <scope>NUCLEOTIDE SEQUENCE</scope>
    <source>
        <strain evidence="1">YL58</strain>
    </source>
</reference>
<evidence type="ECO:0000313" key="1">
    <source>
        <dbReference type="EMBL" id="ANU76665.1"/>
    </source>
</evidence>
<accession>A0A1C7IAP2</accession>
<dbReference type="RefSeq" id="WP_065542825.1">
    <property type="nucleotide sequence ID" value="NZ_CP015405.2"/>
</dbReference>
<proteinExistence type="predicted"/>
<protein>
    <recommendedName>
        <fullName evidence="3">CotS family spore coat protein</fullName>
    </recommendedName>
</protein>
<dbReference type="AlphaFoldDB" id="A0A1C7IAP2"/>
<dbReference type="OrthoDB" id="9771902at2"/>
<gene>
    <name evidence="1" type="ORF">A4V09_13350</name>
</gene>
<name>A0A1C7IAP2_9FIRM</name>
<dbReference type="PANTHER" id="PTHR39179:SF1">
    <property type="entry name" value="SPORE COAT PROTEIN I"/>
    <property type="match status" value="1"/>
</dbReference>
<dbReference type="InterPro" id="IPR011009">
    <property type="entry name" value="Kinase-like_dom_sf"/>
</dbReference>
<evidence type="ECO:0008006" key="3">
    <source>
        <dbReference type="Google" id="ProtNLM"/>
    </source>
</evidence>
<dbReference type="NCBIfam" id="TIGR02906">
    <property type="entry name" value="spore_CotS"/>
    <property type="match status" value="1"/>
</dbReference>
<dbReference type="InterPro" id="IPR047175">
    <property type="entry name" value="CotS-like"/>
</dbReference>
<dbReference type="GO" id="GO:0042601">
    <property type="term" value="C:endospore-forming forespore"/>
    <property type="evidence" value="ECO:0007669"/>
    <property type="project" value="TreeGrafter"/>
</dbReference>